<keyword evidence="6" id="KW-1185">Reference proteome</keyword>
<dbReference type="GO" id="GO:0046872">
    <property type="term" value="F:metal ion binding"/>
    <property type="evidence" value="ECO:0007669"/>
    <property type="project" value="UniProtKB-KW"/>
</dbReference>
<gene>
    <name evidence="5" type="ORF">TWF481_007581</name>
</gene>
<dbReference type="InterPro" id="IPR034686">
    <property type="entry name" value="Terpene_cyclase-like_2"/>
</dbReference>
<dbReference type="Proteomes" id="UP001370758">
    <property type="component" value="Unassembled WGS sequence"/>
</dbReference>
<dbReference type="Gene3D" id="1.10.600.10">
    <property type="entry name" value="Farnesyl Diphosphate Synthase"/>
    <property type="match status" value="1"/>
</dbReference>
<dbReference type="AlphaFoldDB" id="A0AAV9WBV5"/>
<dbReference type="SFLD" id="SFLDS00005">
    <property type="entry name" value="Isoprenoid_Synthase_Type_I"/>
    <property type="match status" value="1"/>
</dbReference>
<proteinExistence type="inferred from homology"/>
<dbReference type="SUPFAM" id="SSF48576">
    <property type="entry name" value="Terpenoid synthases"/>
    <property type="match status" value="1"/>
</dbReference>
<accession>A0AAV9WBV5</accession>
<evidence type="ECO:0000313" key="5">
    <source>
        <dbReference type="EMBL" id="KAK6505688.1"/>
    </source>
</evidence>
<organism evidence="5 6">
    <name type="scientific">Arthrobotrys musiformis</name>
    <dbReference type="NCBI Taxonomy" id="47236"/>
    <lineage>
        <taxon>Eukaryota</taxon>
        <taxon>Fungi</taxon>
        <taxon>Dikarya</taxon>
        <taxon>Ascomycota</taxon>
        <taxon>Pezizomycotina</taxon>
        <taxon>Orbiliomycetes</taxon>
        <taxon>Orbiliales</taxon>
        <taxon>Orbiliaceae</taxon>
        <taxon>Arthrobotrys</taxon>
    </lineage>
</organism>
<name>A0AAV9WBV5_9PEZI</name>
<dbReference type="PANTHER" id="PTHR35201:SF4">
    <property type="entry name" value="BETA-PINACENE SYNTHASE-RELATED"/>
    <property type="match status" value="1"/>
</dbReference>
<dbReference type="InterPro" id="IPR008949">
    <property type="entry name" value="Isoprenoid_synthase_dom_sf"/>
</dbReference>
<comment type="caution">
    <text evidence="5">The sequence shown here is derived from an EMBL/GenBank/DDBJ whole genome shotgun (WGS) entry which is preliminary data.</text>
</comment>
<keyword evidence="4" id="KW-0456">Lyase</keyword>
<evidence type="ECO:0000256" key="2">
    <source>
        <dbReference type="ARBA" id="ARBA00006333"/>
    </source>
</evidence>
<dbReference type="EMBL" id="JAVHJL010000004">
    <property type="protein sequence ID" value="KAK6505688.1"/>
    <property type="molecule type" value="Genomic_DNA"/>
</dbReference>
<keyword evidence="3 4" id="KW-0460">Magnesium</keyword>
<dbReference type="GO" id="GO:0008299">
    <property type="term" value="P:isoprenoid biosynthetic process"/>
    <property type="evidence" value="ECO:0007669"/>
    <property type="project" value="UniProtKB-ARBA"/>
</dbReference>
<evidence type="ECO:0000256" key="1">
    <source>
        <dbReference type="ARBA" id="ARBA00001946"/>
    </source>
</evidence>
<dbReference type="SFLD" id="SFLDG01020">
    <property type="entry name" value="Terpene_Cyclase_Like_2"/>
    <property type="match status" value="1"/>
</dbReference>
<evidence type="ECO:0000256" key="3">
    <source>
        <dbReference type="ARBA" id="ARBA00022842"/>
    </source>
</evidence>
<keyword evidence="4" id="KW-0479">Metal-binding</keyword>
<comment type="cofactor">
    <cofactor evidence="1 4">
        <name>Mg(2+)</name>
        <dbReference type="ChEBI" id="CHEBI:18420"/>
    </cofactor>
</comment>
<comment type="similarity">
    <text evidence="2 4">Belongs to the terpene synthase family.</text>
</comment>
<reference evidence="5 6" key="1">
    <citation type="submission" date="2023-08" db="EMBL/GenBank/DDBJ databases">
        <authorList>
            <person name="Palmer J.M."/>
        </authorList>
    </citation>
    <scope>NUCLEOTIDE SEQUENCE [LARGE SCALE GENOMIC DNA]</scope>
    <source>
        <strain evidence="5 6">TWF481</strain>
    </source>
</reference>
<sequence>MHGAIAATGPGVLINDIDGLILLTRPDPAVNDTITVKIPDLFISIVGEPRQLNPNLTETMATDAWSCKVLNLDEKMTKEWVEMKFPLLCASMVPDASFQPLQAFTEWVSWSIPFDDRVDGGDLANDLLGASEEMIESLAIMDDDYPDIAPEENGVRYMFQTLWKRVSKYAPPDERRRHIRLNRSYMTGLLHQVKFLNIKDRALTVDEYLAFRRPSSGMGPTCIFAEWSVTEKHKIPCEVVEHPSVEIFRDLVIDIVSIANDIYSSPKDIPNSEGANIISVLLRQGKTLQEAIDEAGQLVLDRYKVWEQAERDLPSWGEEIDAVVRKLVKAYSDVCWGNMNWSFITSRYMGAEKEQARTTGILTFSKADVIRTAQIPRSSPAQPPTVPTEKK</sequence>
<evidence type="ECO:0000256" key="4">
    <source>
        <dbReference type="RuleBase" id="RU366034"/>
    </source>
</evidence>
<protein>
    <recommendedName>
        <fullName evidence="4">Terpene synthase</fullName>
        <ecNumber evidence="4">4.2.3.-</ecNumber>
    </recommendedName>
</protein>
<dbReference type="GO" id="GO:0010333">
    <property type="term" value="F:terpene synthase activity"/>
    <property type="evidence" value="ECO:0007669"/>
    <property type="project" value="InterPro"/>
</dbReference>
<evidence type="ECO:0000313" key="6">
    <source>
        <dbReference type="Proteomes" id="UP001370758"/>
    </source>
</evidence>
<dbReference type="Pfam" id="PF19086">
    <property type="entry name" value="Terpene_syn_C_2"/>
    <property type="match status" value="1"/>
</dbReference>
<dbReference type="EC" id="4.2.3.-" evidence="4"/>
<dbReference type="PANTHER" id="PTHR35201">
    <property type="entry name" value="TERPENE SYNTHASE"/>
    <property type="match status" value="1"/>
</dbReference>